<reference evidence="14 15" key="1">
    <citation type="submission" date="2019-03" db="EMBL/GenBank/DDBJ databases">
        <title>Genomic Encyclopedia of Type Strains, Phase III (KMG-III): the genomes of soil and plant-associated and newly described type strains.</title>
        <authorList>
            <person name="Whitman W."/>
        </authorList>
    </citation>
    <scope>NUCLEOTIDE SEQUENCE [LARGE SCALE GENOMIC DNA]</scope>
    <source>
        <strain evidence="14 15">CGMCC 1.7660</strain>
    </source>
</reference>
<keyword evidence="7" id="KW-0663">Pyridoxal phosphate</keyword>
<comment type="caution">
    <text evidence="14">The sequence shown here is derived from an EMBL/GenBank/DDBJ whole genome shotgun (WGS) entry which is preliminary data.</text>
</comment>
<evidence type="ECO:0000256" key="6">
    <source>
        <dbReference type="ARBA" id="ARBA00022723"/>
    </source>
</evidence>
<evidence type="ECO:0000256" key="11">
    <source>
        <dbReference type="ARBA" id="ARBA00048179"/>
    </source>
</evidence>
<organism evidence="14 15">
    <name type="scientific">Dongia mobilis</name>
    <dbReference type="NCBI Taxonomy" id="578943"/>
    <lineage>
        <taxon>Bacteria</taxon>
        <taxon>Pseudomonadati</taxon>
        <taxon>Pseudomonadota</taxon>
        <taxon>Alphaproteobacteria</taxon>
        <taxon>Rhodospirillales</taxon>
        <taxon>Dongiaceae</taxon>
        <taxon>Dongia</taxon>
    </lineage>
</organism>
<accession>A0A4V3DEN2</accession>
<dbReference type="PANTHER" id="PTHR31528">
    <property type="entry name" value="4-AMINO-5-HYDROXYMETHYL-2-METHYLPYRIMIDINE PHOSPHATE SYNTHASE THI11-RELATED"/>
    <property type="match status" value="1"/>
</dbReference>
<feature type="domain" description="SsuA/THI5-like" evidence="13">
    <location>
        <begin position="67"/>
        <end position="282"/>
    </location>
</feature>
<proteinExistence type="inferred from homology"/>
<comment type="function">
    <text evidence="1">Responsible for the formation of the pyrimidine heterocycle in the thiamine biosynthesis pathway. Catalyzes the formation of hydroxymethylpyrimidine phosphate (HMP-P) from histidine and pyridoxal phosphate (PLP). The protein uses PLP and the active site histidine to form HMP-P, generating an inactive enzyme. The enzyme can only undergo a single turnover, which suggests it is a suicide enzyme.</text>
</comment>
<keyword evidence="6" id="KW-0479">Metal-binding</keyword>
<evidence type="ECO:0000256" key="2">
    <source>
        <dbReference type="ARBA" id="ARBA00004948"/>
    </source>
</evidence>
<gene>
    <name evidence="14" type="ORF">A8950_2161</name>
</gene>
<evidence type="ECO:0000256" key="9">
    <source>
        <dbReference type="ARBA" id="ARBA00023004"/>
    </source>
</evidence>
<evidence type="ECO:0000256" key="8">
    <source>
        <dbReference type="ARBA" id="ARBA00022977"/>
    </source>
</evidence>
<evidence type="ECO:0000256" key="10">
    <source>
        <dbReference type="ARBA" id="ARBA00033171"/>
    </source>
</evidence>
<keyword evidence="15" id="KW-1185">Reference proteome</keyword>
<dbReference type="GO" id="GO:0016740">
    <property type="term" value="F:transferase activity"/>
    <property type="evidence" value="ECO:0007669"/>
    <property type="project" value="UniProtKB-KW"/>
</dbReference>
<dbReference type="GO" id="GO:0046872">
    <property type="term" value="F:metal ion binding"/>
    <property type="evidence" value="ECO:0007669"/>
    <property type="project" value="UniProtKB-KW"/>
</dbReference>
<feature type="chain" id="PRO_5020748646" description="Thiamine pyrimidine synthase" evidence="12">
    <location>
        <begin position="39"/>
        <end position="366"/>
    </location>
</feature>
<keyword evidence="8" id="KW-0784">Thiamine biosynthesis</keyword>
<keyword evidence="12" id="KW-0732">Signal</keyword>
<dbReference type="Proteomes" id="UP000295783">
    <property type="component" value="Unassembled WGS sequence"/>
</dbReference>
<comment type="pathway">
    <text evidence="2">Cofactor biosynthesis; thiamine diphosphate biosynthesis.</text>
</comment>
<comment type="subunit">
    <text evidence="4">Homodimer.</text>
</comment>
<dbReference type="Gene3D" id="3.40.190.10">
    <property type="entry name" value="Periplasmic binding protein-like II"/>
    <property type="match status" value="2"/>
</dbReference>
<comment type="catalytic activity">
    <reaction evidence="11">
        <text>N(6)-(pyridoxal phosphate)-L-lysyl-[4-amino-5-hydroxymethyl-2-methylpyrimidine phosphate synthase] + L-histidyl-[4-amino-5-hydroxymethyl-2-methylpyrimidine phosphate synthase] + 2 Fe(3+) + 4 H2O = L-lysyl-[4-amino-5-hydroxymethyl-2-methylpyrimidine phosphate synthase] + (2S)-2-amino-5-hydroxy-4-oxopentanoyl-[4-amino-5-hydroxymethyl-2-methylpyrimidine phosphate synthase] + 4-amino-2-methyl-5-(phosphooxymethyl)pyrimidine + 3-oxopropanoate + 2 Fe(2+) + 2 H(+)</text>
        <dbReference type="Rhea" id="RHEA:65756"/>
        <dbReference type="Rhea" id="RHEA-COMP:16892"/>
        <dbReference type="Rhea" id="RHEA-COMP:16893"/>
        <dbReference type="Rhea" id="RHEA-COMP:16894"/>
        <dbReference type="Rhea" id="RHEA-COMP:16895"/>
        <dbReference type="ChEBI" id="CHEBI:15377"/>
        <dbReference type="ChEBI" id="CHEBI:15378"/>
        <dbReference type="ChEBI" id="CHEBI:29033"/>
        <dbReference type="ChEBI" id="CHEBI:29034"/>
        <dbReference type="ChEBI" id="CHEBI:29969"/>
        <dbReference type="ChEBI" id="CHEBI:29979"/>
        <dbReference type="ChEBI" id="CHEBI:33190"/>
        <dbReference type="ChEBI" id="CHEBI:58354"/>
        <dbReference type="ChEBI" id="CHEBI:143915"/>
        <dbReference type="ChEBI" id="CHEBI:157692"/>
    </reaction>
    <physiologicalReaction direction="left-to-right" evidence="11">
        <dbReference type="Rhea" id="RHEA:65757"/>
    </physiologicalReaction>
</comment>
<dbReference type="SUPFAM" id="SSF53850">
    <property type="entry name" value="Periplasmic binding protein-like II"/>
    <property type="match status" value="1"/>
</dbReference>
<evidence type="ECO:0000259" key="13">
    <source>
        <dbReference type="Pfam" id="PF09084"/>
    </source>
</evidence>
<dbReference type="InterPro" id="IPR015168">
    <property type="entry name" value="SsuA/THI5"/>
</dbReference>
<comment type="similarity">
    <text evidence="3">Belongs to the NMT1/THI5 family.</text>
</comment>
<evidence type="ECO:0000256" key="1">
    <source>
        <dbReference type="ARBA" id="ARBA00003469"/>
    </source>
</evidence>
<sequence>MPQHPTNRIFCTRPALALLGTCLTALSLAILPASPASAQSPEMAETAIAQAARPVVSVQLPPGPGLRHIGLLLAARRGYFTAAGIDVVLQQSAPGQSPVVRLDEGNTDLAIDIMPAALRARAEGRDVVHVAQLFQRATLSLVCRPAIDQPGKLAGENVGVWLGGWESSFYAWLNRLGLSYFASGGGVTVLRQGQDAELFLAGEADCMTTTTYLAPMQLAALGEERARLVTWQYEELGLGVLEDGLYVRREALADPVRVDAYARFLSAALRGWQVVLDNPREAERLLAGLPENAEIGGAVIAEALGGIAAALPTDGEVTGRLDMTAYDRTINLLLTGAPEPVLRAAPDGALSDILLAIRSGRAGQRN</sequence>
<dbReference type="GO" id="GO:0009228">
    <property type="term" value="P:thiamine biosynthetic process"/>
    <property type="evidence" value="ECO:0007669"/>
    <property type="project" value="UniProtKB-KW"/>
</dbReference>
<evidence type="ECO:0000256" key="7">
    <source>
        <dbReference type="ARBA" id="ARBA00022898"/>
    </source>
</evidence>
<evidence type="ECO:0000256" key="4">
    <source>
        <dbReference type="ARBA" id="ARBA00011738"/>
    </source>
</evidence>
<keyword evidence="5" id="KW-0808">Transferase</keyword>
<evidence type="ECO:0000313" key="15">
    <source>
        <dbReference type="Proteomes" id="UP000295783"/>
    </source>
</evidence>
<keyword evidence="9" id="KW-0408">Iron</keyword>
<evidence type="ECO:0000256" key="5">
    <source>
        <dbReference type="ARBA" id="ARBA00022679"/>
    </source>
</evidence>
<dbReference type="Pfam" id="PF09084">
    <property type="entry name" value="NMT1"/>
    <property type="match status" value="1"/>
</dbReference>
<name>A0A4V3DEN2_9PROT</name>
<evidence type="ECO:0000256" key="3">
    <source>
        <dbReference type="ARBA" id="ARBA00009406"/>
    </source>
</evidence>
<dbReference type="PANTHER" id="PTHR31528:SF1">
    <property type="entry name" value="4-AMINO-5-HYDROXYMETHYL-2-METHYLPYRIMIDINE PHOSPHATE SYNTHASE THI11-RELATED"/>
    <property type="match status" value="1"/>
</dbReference>
<dbReference type="EMBL" id="SNYW01000008">
    <property type="protein sequence ID" value="TDQ82338.1"/>
    <property type="molecule type" value="Genomic_DNA"/>
</dbReference>
<feature type="signal peptide" evidence="12">
    <location>
        <begin position="1"/>
        <end position="38"/>
    </location>
</feature>
<dbReference type="InterPro" id="IPR027939">
    <property type="entry name" value="NMT1/THI5"/>
</dbReference>
<evidence type="ECO:0000313" key="14">
    <source>
        <dbReference type="EMBL" id="TDQ82338.1"/>
    </source>
</evidence>
<evidence type="ECO:0000256" key="12">
    <source>
        <dbReference type="SAM" id="SignalP"/>
    </source>
</evidence>
<protein>
    <recommendedName>
        <fullName evidence="10">Thiamine pyrimidine synthase</fullName>
    </recommendedName>
</protein>
<dbReference type="AlphaFoldDB" id="A0A4V3DEN2"/>